<name>U4KNW2_ALTPJ</name>
<proteinExistence type="predicted"/>
<evidence type="ECO:0000313" key="2">
    <source>
        <dbReference type="Proteomes" id="UP000032740"/>
    </source>
</evidence>
<dbReference type="EMBL" id="FO681347">
    <property type="protein sequence ID" value="CCV63900.1"/>
    <property type="molecule type" value="Genomic_DNA"/>
</dbReference>
<dbReference type="AlphaFoldDB" id="U4KNW2"/>
<dbReference type="Proteomes" id="UP000032740">
    <property type="component" value="Chromosome"/>
</dbReference>
<reference evidence="1 2" key="1">
    <citation type="journal article" date="2013" name="J. Mol. Microbiol. Biotechnol.">
        <title>Analysis of the Complete Genomes of Acholeplasma brassicae , A. palmae and A. laidlawii and Their Comparison to the Obligate Parasites from ' Candidatus Phytoplasma'.</title>
        <authorList>
            <person name="Kube M."/>
            <person name="Siewert C."/>
            <person name="Migdoll A.M."/>
            <person name="Duduk B."/>
            <person name="Holz S."/>
            <person name="Rabus R."/>
            <person name="Seemuller E."/>
            <person name="Mitrovic J."/>
            <person name="Muller I."/>
            <person name="Buttner C."/>
            <person name="Reinhardt R."/>
        </authorList>
    </citation>
    <scope>NUCLEOTIDE SEQUENCE [LARGE SCALE GENOMIC DNA]</scope>
    <source>
        <strain evidence="1 2">J233</strain>
    </source>
</reference>
<dbReference type="STRING" id="1318466.BN85403230"/>
<keyword evidence="2" id="KW-1185">Reference proteome</keyword>
<organism evidence="1 2">
    <name type="scientific">Alteracholeplasma palmae (strain ATCC 49389 / J233)</name>
    <name type="common">Acholeplasma palmae</name>
    <dbReference type="NCBI Taxonomy" id="1318466"/>
    <lineage>
        <taxon>Bacteria</taxon>
        <taxon>Bacillati</taxon>
        <taxon>Mycoplasmatota</taxon>
        <taxon>Mollicutes</taxon>
        <taxon>Acholeplasmatales</taxon>
        <taxon>Acholeplasmataceae</taxon>
        <taxon>Acholeplasma</taxon>
    </lineage>
</organism>
<evidence type="ECO:0000313" key="1">
    <source>
        <dbReference type="EMBL" id="CCV63900.1"/>
    </source>
</evidence>
<dbReference type="HOGENOM" id="CLU_3148259_0_0_14"/>
<protein>
    <submittedName>
        <fullName evidence="1">Uncharacterized protein</fullName>
    </submittedName>
</protein>
<gene>
    <name evidence="1" type="ORF">BN85403230</name>
</gene>
<dbReference type="KEGG" id="apal:BN85403230"/>
<accession>U4KNW2</accession>
<sequence>MNYLYITCEDSNHASSRITLKLGSKLIEEVVPPKAYIFYYDQMGKYKI</sequence>